<sequence length="324" mass="34886">MVSALHKLRSWMTVEDVAESLTALAGEPVKVADILALALDGHVVLSVNIVNGQSAKLGAIVDKGSASYRLVALPGRDPSIPLPDVSGFPEEGDRRQQEAWCEANEQNLEGIALIPKAQFIGESGWYEFPRKISTIRGLWDLTMEGAERLDVQHALNFETGAGDVTDVNLEGVLLKDPNSDTVAWLHTHFSENEFCKDRDDRKKYPYGQESSYFPSGGIPEEFALVVRSAEFSKLCGLVASVPDEGGDRSSAMRSDLKQNYEIIIAALWKKAHGDGGPGAISSSHYTAASSLVAVLELEGVRGPSADSVGRILKSAKAHLKIGTS</sequence>
<evidence type="ECO:0000313" key="1">
    <source>
        <dbReference type="EMBL" id="MDR7192696.1"/>
    </source>
</evidence>
<proteinExistence type="predicted"/>
<gene>
    <name evidence="1" type="ORF">J2W68_001412</name>
</gene>
<organism evidence="1 2">
    <name type="scientific">Luteimonas terrae</name>
    <dbReference type="NCBI Taxonomy" id="1530191"/>
    <lineage>
        <taxon>Bacteria</taxon>
        <taxon>Pseudomonadati</taxon>
        <taxon>Pseudomonadota</taxon>
        <taxon>Gammaproteobacteria</taxon>
        <taxon>Lysobacterales</taxon>
        <taxon>Lysobacteraceae</taxon>
        <taxon>Luteimonas</taxon>
    </lineage>
</organism>
<protein>
    <submittedName>
        <fullName evidence="1">Uncharacterized protein</fullName>
    </submittedName>
</protein>
<accession>A0ABU1XX45</accession>
<name>A0ABU1XX45_9GAMM</name>
<comment type="caution">
    <text evidence="1">The sequence shown here is derived from an EMBL/GenBank/DDBJ whole genome shotgun (WGS) entry which is preliminary data.</text>
</comment>
<dbReference type="RefSeq" id="WP_310233981.1">
    <property type="nucleotide sequence ID" value="NZ_JAVDWO010000005.1"/>
</dbReference>
<reference evidence="1 2" key="1">
    <citation type="submission" date="2023-07" db="EMBL/GenBank/DDBJ databases">
        <title>Sorghum-associated microbial communities from plants grown in Nebraska, USA.</title>
        <authorList>
            <person name="Schachtman D."/>
        </authorList>
    </citation>
    <scope>NUCLEOTIDE SEQUENCE [LARGE SCALE GENOMIC DNA]</scope>
    <source>
        <strain evidence="1 2">4099</strain>
    </source>
</reference>
<evidence type="ECO:0000313" key="2">
    <source>
        <dbReference type="Proteomes" id="UP001256588"/>
    </source>
</evidence>
<keyword evidence="2" id="KW-1185">Reference proteome</keyword>
<dbReference type="Proteomes" id="UP001256588">
    <property type="component" value="Unassembled WGS sequence"/>
</dbReference>
<dbReference type="EMBL" id="JAVDWO010000005">
    <property type="protein sequence ID" value="MDR7192696.1"/>
    <property type="molecule type" value="Genomic_DNA"/>
</dbReference>